<protein>
    <submittedName>
        <fullName evidence="3">Helix-turn-helix transcriptional regulator</fullName>
    </submittedName>
</protein>
<dbReference type="GeneID" id="76198740"/>
<evidence type="ECO:0000259" key="2">
    <source>
        <dbReference type="Pfam" id="PF25213"/>
    </source>
</evidence>
<dbReference type="InterPro" id="IPR057527">
    <property type="entry name" value="HVO_A0261-like_N"/>
</dbReference>
<dbReference type="RefSeq" id="WP_248905077.1">
    <property type="nucleotide sequence ID" value="NZ_CP109979.1"/>
</dbReference>
<feature type="domain" description="HVO-A0261-like N-terminal" evidence="2">
    <location>
        <begin position="8"/>
        <end position="87"/>
    </location>
</feature>
<dbReference type="EMBL" id="JBHTAX010000001">
    <property type="protein sequence ID" value="MFC7189173.1"/>
    <property type="molecule type" value="Genomic_DNA"/>
</dbReference>
<reference evidence="3 4" key="1">
    <citation type="journal article" date="2019" name="Int. J. Syst. Evol. Microbiol.">
        <title>The Global Catalogue of Microorganisms (GCM) 10K type strain sequencing project: providing services to taxonomists for standard genome sequencing and annotation.</title>
        <authorList>
            <consortium name="The Broad Institute Genomics Platform"/>
            <consortium name="The Broad Institute Genome Sequencing Center for Infectious Disease"/>
            <person name="Wu L."/>
            <person name="Ma J."/>
        </authorList>
    </citation>
    <scope>NUCLEOTIDE SEQUENCE [LARGE SCALE GENOMIC DNA]</scope>
    <source>
        <strain evidence="3 4">RDMS1</strain>
    </source>
</reference>
<dbReference type="Pfam" id="PF08350">
    <property type="entry name" value="FilR1_middle"/>
    <property type="match status" value="1"/>
</dbReference>
<evidence type="ECO:0000259" key="1">
    <source>
        <dbReference type="Pfam" id="PF08350"/>
    </source>
</evidence>
<gene>
    <name evidence="3" type="ORF">ACFQL7_04460</name>
</gene>
<dbReference type="InterPro" id="IPR013561">
    <property type="entry name" value="FilR1_middle_dom"/>
</dbReference>
<dbReference type="InterPro" id="IPR036390">
    <property type="entry name" value="WH_DNA-bd_sf"/>
</dbReference>
<feature type="domain" description="Methanogenesis regulatory protein FilR1 middle" evidence="1">
    <location>
        <begin position="123"/>
        <end position="249"/>
    </location>
</feature>
<dbReference type="CDD" id="cd00090">
    <property type="entry name" value="HTH_ARSR"/>
    <property type="match status" value="1"/>
</dbReference>
<comment type="caution">
    <text evidence="3">The sequence shown here is derived from an EMBL/GenBank/DDBJ whole genome shotgun (WGS) entry which is preliminary data.</text>
</comment>
<dbReference type="InterPro" id="IPR036388">
    <property type="entry name" value="WH-like_DNA-bd_sf"/>
</dbReference>
<dbReference type="Pfam" id="PF25213">
    <property type="entry name" value="HVO_A0261_N"/>
    <property type="match status" value="1"/>
</dbReference>
<proteinExistence type="predicted"/>
<dbReference type="Gene3D" id="1.10.10.10">
    <property type="entry name" value="Winged helix-like DNA-binding domain superfamily/Winged helix DNA-binding domain"/>
    <property type="match status" value="1"/>
</dbReference>
<dbReference type="InterPro" id="IPR011991">
    <property type="entry name" value="ArsR-like_HTH"/>
</dbReference>
<dbReference type="AlphaFoldDB" id="A0ABD5YNE6"/>
<evidence type="ECO:0000313" key="4">
    <source>
        <dbReference type="Proteomes" id="UP001596417"/>
    </source>
</evidence>
<dbReference type="SUPFAM" id="SSF46785">
    <property type="entry name" value="Winged helix' DNA-binding domain"/>
    <property type="match status" value="1"/>
</dbReference>
<dbReference type="Proteomes" id="UP001596417">
    <property type="component" value="Unassembled WGS sequence"/>
</dbReference>
<accession>A0ABD5YNE6</accession>
<keyword evidence="4" id="KW-1185">Reference proteome</keyword>
<evidence type="ECO:0000313" key="3">
    <source>
        <dbReference type="EMBL" id="MFC7189173.1"/>
    </source>
</evidence>
<organism evidence="3 4">
    <name type="scientific">Halocatena marina</name>
    <dbReference type="NCBI Taxonomy" id="2934937"/>
    <lineage>
        <taxon>Archaea</taxon>
        <taxon>Methanobacteriati</taxon>
        <taxon>Methanobacteriota</taxon>
        <taxon>Stenosarchaea group</taxon>
        <taxon>Halobacteria</taxon>
        <taxon>Halobacteriales</taxon>
        <taxon>Natronomonadaceae</taxon>
        <taxon>Halocatena</taxon>
    </lineage>
</organism>
<name>A0ABD5YNE6_9EURY</name>
<sequence length="260" mass="29126">MDEVLEIISVLSGSRHRLPILQYLDDEPAGVSDISSDLDIPRTTVKHNLTRLEETELIQSVGTSYSVTTFGTYVCEDVTNCLHRIAVSTDLLPFLEVVPRSTLDLDISTFQHSNVTAVSSTNPHAPVERLLELVQDATYLRVATPVILPRLVDAFHEAVVERGIHLDLIVPAETLEMVQSEFASEYRAAIESERLIVGVSPDDIPFGLFLFEEQLALVGHDGMNLPRCLVENDAEAALQWANEAFRDFERRADTYVWYDD</sequence>